<evidence type="ECO:0000256" key="2">
    <source>
        <dbReference type="SAM" id="MobiDB-lite"/>
    </source>
</evidence>
<dbReference type="Gene3D" id="1.20.1280.50">
    <property type="match status" value="1"/>
</dbReference>
<proteinExistence type="predicted"/>
<dbReference type="InterPro" id="IPR045464">
    <property type="entry name" value="Hrt3/FBXO9_C"/>
</dbReference>
<feature type="domain" description="F-box" evidence="3">
    <location>
        <begin position="194"/>
        <end position="243"/>
    </location>
</feature>
<protein>
    <recommendedName>
        <fullName evidence="3">F-box domain-containing protein</fullName>
    </recommendedName>
</protein>
<feature type="region of interest" description="Disordered" evidence="2">
    <location>
        <begin position="29"/>
        <end position="50"/>
    </location>
</feature>
<keyword evidence="1" id="KW-0833">Ubl conjugation pathway</keyword>
<dbReference type="PROSITE" id="PS50181">
    <property type="entry name" value="FBOX"/>
    <property type="match status" value="1"/>
</dbReference>
<evidence type="ECO:0000259" key="3">
    <source>
        <dbReference type="PROSITE" id="PS50181"/>
    </source>
</evidence>
<dbReference type="PANTHER" id="PTHR12874">
    <property type="entry name" value="F-BOX ONLY PROTEIN 48-RELATED"/>
    <property type="match status" value="1"/>
</dbReference>
<dbReference type="PANTHER" id="PTHR12874:SF9">
    <property type="entry name" value="F-BOX ONLY PROTEIN 48"/>
    <property type="match status" value="1"/>
</dbReference>
<keyword evidence="5" id="KW-1185">Reference proteome</keyword>
<dbReference type="InterPro" id="IPR011990">
    <property type="entry name" value="TPR-like_helical_dom_sf"/>
</dbReference>
<dbReference type="InterPro" id="IPR001810">
    <property type="entry name" value="F-box_dom"/>
</dbReference>
<dbReference type="Gene3D" id="1.25.40.10">
    <property type="entry name" value="Tetratricopeptide repeat domain"/>
    <property type="match status" value="1"/>
</dbReference>
<accession>A0ABR2W5Q9</accession>
<comment type="caution">
    <text evidence="4">The sequence shown here is derived from an EMBL/GenBank/DDBJ whole genome shotgun (WGS) entry which is preliminary data.</text>
</comment>
<dbReference type="InterPro" id="IPR036047">
    <property type="entry name" value="F-box-like_dom_sf"/>
</dbReference>
<reference evidence="4 5" key="1">
    <citation type="submission" date="2023-04" db="EMBL/GenBank/DDBJ databases">
        <title>Genome of Basidiobolus ranarum AG-B5.</title>
        <authorList>
            <person name="Stajich J.E."/>
            <person name="Carter-House D."/>
            <person name="Gryganskyi A."/>
        </authorList>
    </citation>
    <scope>NUCLEOTIDE SEQUENCE [LARGE SCALE GENOMIC DNA]</scope>
    <source>
        <strain evidence="4 5">AG-B5</strain>
    </source>
</reference>
<sequence>MTFESDTLLDSDELSEFRKQWKDEVEAGKRMQVAPSLPKDSASKSKEVQNKAELEVDLEISAEKEMGIGASQSQALQTKPLDCLEYYIRAVSYEKQGNLNAALLNYRLAFKLNPYADDLYKQYCQEQNSMEVQKSKSDNKEEFQFERHIQIGEDYEAIHAEHPDAKEFEDPLKDLLQDMKQMNLSYSPLDPDKAVHIAILPDELVLFLFKNLLLQDIQSIGRLGRSCKKFLMLTRDSAIWKFGCQVFFKDPLDKEMYMLKRYHQSWRQMYIDRPRLRLDGVYISTCYYLRQGSAENVWSQPVHMITYYRYLRFYNDGTCIKLLSSDEPSRVVKHFRTGFKAKGFMTGTYKCSEDHVTIEVKDSHRITNTFFLSLTLKSTTRGKQNKLSWIEYCSEDSARNHEITQYSLQHYRSFFFSRVRSYKAVKNISVY</sequence>
<feature type="compositionally biased region" description="Basic and acidic residues" evidence="2">
    <location>
        <begin position="41"/>
        <end position="50"/>
    </location>
</feature>
<evidence type="ECO:0000313" key="4">
    <source>
        <dbReference type="EMBL" id="KAK9720089.1"/>
    </source>
</evidence>
<name>A0ABR2W5Q9_9FUNG</name>
<dbReference type="SUPFAM" id="SSF48452">
    <property type="entry name" value="TPR-like"/>
    <property type="match status" value="1"/>
</dbReference>
<dbReference type="SUPFAM" id="SSF81383">
    <property type="entry name" value="F-box domain"/>
    <property type="match status" value="1"/>
</dbReference>
<evidence type="ECO:0000256" key="1">
    <source>
        <dbReference type="ARBA" id="ARBA00022786"/>
    </source>
</evidence>
<dbReference type="Proteomes" id="UP001479436">
    <property type="component" value="Unassembled WGS sequence"/>
</dbReference>
<evidence type="ECO:0000313" key="5">
    <source>
        <dbReference type="Proteomes" id="UP001479436"/>
    </source>
</evidence>
<dbReference type="EMBL" id="JASJQH010007024">
    <property type="protein sequence ID" value="KAK9720089.1"/>
    <property type="molecule type" value="Genomic_DNA"/>
</dbReference>
<organism evidence="4 5">
    <name type="scientific">Basidiobolus ranarum</name>
    <dbReference type="NCBI Taxonomy" id="34480"/>
    <lineage>
        <taxon>Eukaryota</taxon>
        <taxon>Fungi</taxon>
        <taxon>Fungi incertae sedis</taxon>
        <taxon>Zoopagomycota</taxon>
        <taxon>Entomophthoromycotina</taxon>
        <taxon>Basidiobolomycetes</taxon>
        <taxon>Basidiobolales</taxon>
        <taxon>Basidiobolaceae</taxon>
        <taxon>Basidiobolus</taxon>
    </lineage>
</organism>
<dbReference type="Pfam" id="PF19270">
    <property type="entry name" value="FBO_C"/>
    <property type="match status" value="1"/>
</dbReference>
<gene>
    <name evidence="4" type="ORF">K7432_004350</name>
</gene>
<dbReference type="CDD" id="cd22089">
    <property type="entry name" value="F-box_FBXO9"/>
    <property type="match status" value="1"/>
</dbReference>